<keyword evidence="5 6" id="KW-0472">Membrane</keyword>
<evidence type="ECO:0000256" key="5">
    <source>
        <dbReference type="ARBA" id="ARBA00023136"/>
    </source>
</evidence>
<gene>
    <name evidence="7" type="ORF">ACK2TP_06835</name>
</gene>
<evidence type="ECO:0000256" key="4">
    <source>
        <dbReference type="ARBA" id="ARBA00022989"/>
    </source>
</evidence>
<feature type="transmembrane region" description="Helical" evidence="6">
    <location>
        <begin position="132"/>
        <end position="151"/>
    </location>
</feature>
<accession>A0ABW9KK50</accession>
<dbReference type="PIRSF" id="PIRSF035875">
    <property type="entry name" value="RNase_BN"/>
    <property type="match status" value="1"/>
</dbReference>
<keyword evidence="3 6" id="KW-0812">Transmembrane</keyword>
<evidence type="ECO:0000313" key="8">
    <source>
        <dbReference type="Proteomes" id="UP001634747"/>
    </source>
</evidence>
<feature type="transmembrane region" description="Helical" evidence="6">
    <location>
        <begin position="67"/>
        <end position="89"/>
    </location>
</feature>
<feature type="transmembrane region" description="Helical" evidence="6">
    <location>
        <begin position="172"/>
        <end position="198"/>
    </location>
</feature>
<dbReference type="InterPro" id="IPR017039">
    <property type="entry name" value="Virul_fac_BrkB"/>
</dbReference>
<feature type="transmembrane region" description="Helical" evidence="6">
    <location>
        <begin position="218"/>
        <end position="239"/>
    </location>
</feature>
<feature type="transmembrane region" description="Helical" evidence="6">
    <location>
        <begin position="283"/>
        <end position="308"/>
    </location>
</feature>
<dbReference type="EMBL" id="JBJYXY010000001">
    <property type="protein sequence ID" value="MFN2975472.1"/>
    <property type="molecule type" value="Genomic_DNA"/>
</dbReference>
<keyword evidence="2" id="KW-1003">Cell membrane</keyword>
<dbReference type="Pfam" id="PF03631">
    <property type="entry name" value="Virul_fac_BrkB"/>
    <property type="match status" value="1"/>
</dbReference>
<sequence>MPFITPPSHASDVPADTLRANNAVEVSDDLPVAPGERELWPEPAAHGLAGSLFELLRYLTRTDVHTYAFSVAANVILSLFPFIVLLLTLSQQVFHSSTMSTVVGQLMHSFLPTGQDFVMRNMALLAHPRKGAQAFSLIMLVISSTGVFLPLEVALNNVWRAPKNRNYLHNQAVSLGLAFAVGFMAMVSVALSAGQQAVLGFLFFGHTDNVVYQVTSRFFLNVLAGAGSMAMFFLIYWVLPNRRVPVRAVLPAAIVTGAFWEVAKHLYIAALPWLDFQRVYGPFYISVGLMMWAFLSGLILLAGAHFSATRYGLYLLRQQTEKD</sequence>
<organism evidence="7 8">
    <name type="scientific">Terriglobus aquaticus</name>
    <dbReference type="NCBI Taxonomy" id="940139"/>
    <lineage>
        <taxon>Bacteria</taxon>
        <taxon>Pseudomonadati</taxon>
        <taxon>Acidobacteriota</taxon>
        <taxon>Terriglobia</taxon>
        <taxon>Terriglobales</taxon>
        <taxon>Acidobacteriaceae</taxon>
        <taxon>Terriglobus</taxon>
    </lineage>
</organism>
<dbReference type="RefSeq" id="WP_263413004.1">
    <property type="nucleotide sequence ID" value="NZ_BAABBH010000001.1"/>
</dbReference>
<dbReference type="Proteomes" id="UP001634747">
    <property type="component" value="Unassembled WGS sequence"/>
</dbReference>
<proteinExistence type="predicted"/>
<feature type="transmembrane region" description="Helical" evidence="6">
    <location>
        <begin position="246"/>
        <end position="263"/>
    </location>
</feature>
<evidence type="ECO:0000256" key="3">
    <source>
        <dbReference type="ARBA" id="ARBA00022692"/>
    </source>
</evidence>
<dbReference type="PANTHER" id="PTHR30213:SF0">
    <property type="entry name" value="UPF0761 MEMBRANE PROTEIN YIHY"/>
    <property type="match status" value="1"/>
</dbReference>
<evidence type="ECO:0000256" key="1">
    <source>
        <dbReference type="ARBA" id="ARBA00004651"/>
    </source>
</evidence>
<comment type="caution">
    <text evidence="7">The sequence shown here is derived from an EMBL/GenBank/DDBJ whole genome shotgun (WGS) entry which is preliminary data.</text>
</comment>
<comment type="subcellular location">
    <subcellularLocation>
        <location evidence="1">Cell membrane</location>
        <topology evidence="1">Multi-pass membrane protein</topology>
    </subcellularLocation>
</comment>
<keyword evidence="8" id="KW-1185">Reference proteome</keyword>
<dbReference type="NCBIfam" id="TIGR00765">
    <property type="entry name" value="yihY_not_rbn"/>
    <property type="match status" value="1"/>
</dbReference>
<name>A0ABW9KK50_9BACT</name>
<reference evidence="7 8" key="1">
    <citation type="submission" date="2024-12" db="EMBL/GenBank/DDBJ databases">
        <authorList>
            <person name="Lee Y."/>
        </authorList>
    </citation>
    <scope>NUCLEOTIDE SEQUENCE [LARGE SCALE GENOMIC DNA]</scope>
    <source>
        <strain evidence="7 8">03SUJ4</strain>
    </source>
</reference>
<evidence type="ECO:0000256" key="2">
    <source>
        <dbReference type="ARBA" id="ARBA00022475"/>
    </source>
</evidence>
<keyword evidence="4 6" id="KW-1133">Transmembrane helix</keyword>
<evidence type="ECO:0000313" key="7">
    <source>
        <dbReference type="EMBL" id="MFN2975472.1"/>
    </source>
</evidence>
<evidence type="ECO:0000256" key="6">
    <source>
        <dbReference type="SAM" id="Phobius"/>
    </source>
</evidence>
<protein>
    <submittedName>
        <fullName evidence="7">YihY/virulence factor BrkB family protein</fullName>
    </submittedName>
</protein>
<dbReference type="PANTHER" id="PTHR30213">
    <property type="entry name" value="INNER MEMBRANE PROTEIN YHJD"/>
    <property type="match status" value="1"/>
</dbReference>